<evidence type="ECO:0008006" key="4">
    <source>
        <dbReference type="Google" id="ProtNLM"/>
    </source>
</evidence>
<feature type="chain" id="PRO_5035716300" description="Secreted protein" evidence="1">
    <location>
        <begin position="21"/>
        <end position="79"/>
    </location>
</feature>
<sequence>MFQPFSTLVSTIPLLTIVLTTKPKPDLSSITHVLKCNEPIATGEPTENHLFNNLTCNLVHGPSPSFDDKGLARGCPLLD</sequence>
<name>A0A8T0HHY9_CERPU</name>
<accession>A0A8T0HHY9</accession>
<keyword evidence="3" id="KW-1185">Reference proteome</keyword>
<evidence type="ECO:0000313" key="3">
    <source>
        <dbReference type="Proteomes" id="UP000822688"/>
    </source>
</evidence>
<protein>
    <recommendedName>
        <fullName evidence="4">Secreted protein</fullName>
    </recommendedName>
</protein>
<reference evidence="2 3" key="1">
    <citation type="submission" date="2020-06" db="EMBL/GenBank/DDBJ databases">
        <title>WGS assembly of Ceratodon purpureus strain R40.</title>
        <authorList>
            <person name="Carey S.B."/>
            <person name="Jenkins J."/>
            <person name="Shu S."/>
            <person name="Lovell J.T."/>
            <person name="Sreedasyam A."/>
            <person name="Maumus F."/>
            <person name="Tiley G.P."/>
            <person name="Fernandez-Pozo N."/>
            <person name="Barry K."/>
            <person name="Chen C."/>
            <person name="Wang M."/>
            <person name="Lipzen A."/>
            <person name="Daum C."/>
            <person name="Saski C.A."/>
            <person name="Payton A.C."/>
            <person name="Mcbreen J.C."/>
            <person name="Conrad R.E."/>
            <person name="Kollar L.M."/>
            <person name="Olsson S."/>
            <person name="Huttunen S."/>
            <person name="Landis J.B."/>
            <person name="Wickett N.J."/>
            <person name="Johnson M.G."/>
            <person name="Rensing S.A."/>
            <person name="Grimwood J."/>
            <person name="Schmutz J."/>
            <person name="Mcdaniel S.F."/>
        </authorList>
    </citation>
    <scope>NUCLEOTIDE SEQUENCE [LARGE SCALE GENOMIC DNA]</scope>
    <source>
        <strain evidence="2 3">R40</strain>
    </source>
</reference>
<feature type="signal peptide" evidence="1">
    <location>
        <begin position="1"/>
        <end position="20"/>
    </location>
</feature>
<evidence type="ECO:0000256" key="1">
    <source>
        <dbReference type="SAM" id="SignalP"/>
    </source>
</evidence>
<keyword evidence="1" id="KW-0732">Signal</keyword>
<proteinExistence type="predicted"/>
<dbReference type="EMBL" id="CM026427">
    <property type="protein sequence ID" value="KAG0570458.1"/>
    <property type="molecule type" value="Genomic_DNA"/>
</dbReference>
<dbReference type="Proteomes" id="UP000822688">
    <property type="component" value="Chromosome 6"/>
</dbReference>
<comment type="caution">
    <text evidence="2">The sequence shown here is derived from an EMBL/GenBank/DDBJ whole genome shotgun (WGS) entry which is preliminary data.</text>
</comment>
<gene>
    <name evidence="2" type="ORF">KC19_6G163700</name>
</gene>
<evidence type="ECO:0000313" key="2">
    <source>
        <dbReference type="EMBL" id="KAG0570458.1"/>
    </source>
</evidence>
<organism evidence="2 3">
    <name type="scientific">Ceratodon purpureus</name>
    <name type="common">Fire moss</name>
    <name type="synonym">Dicranum purpureum</name>
    <dbReference type="NCBI Taxonomy" id="3225"/>
    <lineage>
        <taxon>Eukaryota</taxon>
        <taxon>Viridiplantae</taxon>
        <taxon>Streptophyta</taxon>
        <taxon>Embryophyta</taxon>
        <taxon>Bryophyta</taxon>
        <taxon>Bryophytina</taxon>
        <taxon>Bryopsida</taxon>
        <taxon>Dicranidae</taxon>
        <taxon>Pseudoditrichales</taxon>
        <taxon>Ditrichaceae</taxon>
        <taxon>Ceratodon</taxon>
    </lineage>
</organism>
<dbReference type="AlphaFoldDB" id="A0A8T0HHY9"/>